<protein>
    <recommendedName>
        <fullName evidence="2">C2 domain-containing protein</fullName>
    </recommendedName>
</protein>
<evidence type="ECO:0000313" key="4">
    <source>
        <dbReference type="Proteomes" id="UP001632037"/>
    </source>
</evidence>
<dbReference type="EMBL" id="JBIMZQ010000034">
    <property type="protein sequence ID" value="KAL3661857.1"/>
    <property type="molecule type" value="Genomic_DNA"/>
</dbReference>
<reference evidence="3 4" key="1">
    <citation type="submission" date="2024-09" db="EMBL/GenBank/DDBJ databases">
        <title>Genome sequencing and assembly of Phytophthora oleae, isolate VK10A, causative agent of rot of olive drupes.</title>
        <authorList>
            <person name="Conti Taguali S."/>
            <person name="Riolo M."/>
            <person name="La Spada F."/>
            <person name="Cacciola S.O."/>
            <person name="Dionisio G."/>
        </authorList>
    </citation>
    <scope>NUCLEOTIDE SEQUENCE [LARGE SCALE GENOMIC DNA]</scope>
    <source>
        <strain evidence="3 4">VK10A</strain>
    </source>
</reference>
<dbReference type="Pfam" id="PF00168">
    <property type="entry name" value="C2"/>
    <property type="match status" value="1"/>
</dbReference>
<comment type="caution">
    <text evidence="3">The sequence shown here is derived from an EMBL/GenBank/DDBJ whole genome shotgun (WGS) entry which is preliminary data.</text>
</comment>
<dbReference type="CDD" id="cd00030">
    <property type="entry name" value="C2"/>
    <property type="match status" value="1"/>
</dbReference>
<dbReference type="PANTHER" id="PTHR47052">
    <property type="entry name" value="CONSERVED SERINE PROLINE-RICH PROTEIN (AFU_ORTHOLOGUE AFUA_2G01790)"/>
    <property type="match status" value="1"/>
</dbReference>
<keyword evidence="4" id="KW-1185">Reference proteome</keyword>
<dbReference type="SMART" id="SM00239">
    <property type="entry name" value="C2"/>
    <property type="match status" value="1"/>
</dbReference>
<dbReference type="InterPro" id="IPR000008">
    <property type="entry name" value="C2_dom"/>
</dbReference>
<evidence type="ECO:0000259" key="2">
    <source>
        <dbReference type="PROSITE" id="PS50004"/>
    </source>
</evidence>
<gene>
    <name evidence="3" type="ORF">V7S43_013151</name>
</gene>
<feature type="compositionally biased region" description="Basic and acidic residues" evidence="1">
    <location>
        <begin position="201"/>
        <end position="222"/>
    </location>
</feature>
<evidence type="ECO:0000313" key="3">
    <source>
        <dbReference type="EMBL" id="KAL3661857.1"/>
    </source>
</evidence>
<dbReference type="InterPro" id="IPR035892">
    <property type="entry name" value="C2_domain_sf"/>
</dbReference>
<dbReference type="PROSITE" id="PS50004">
    <property type="entry name" value="C2"/>
    <property type="match status" value="1"/>
</dbReference>
<dbReference type="Gene3D" id="2.60.40.150">
    <property type="entry name" value="C2 domain"/>
    <property type="match status" value="1"/>
</dbReference>
<organism evidence="3 4">
    <name type="scientific">Phytophthora oleae</name>
    <dbReference type="NCBI Taxonomy" id="2107226"/>
    <lineage>
        <taxon>Eukaryota</taxon>
        <taxon>Sar</taxon>
        <taxon>Stramenopiles</taxon>
        <taxon>Oomycota</taxon>
        <taxon>Peronosporomycetes</taxon>
        <taxon>Peronosporales</taxon>
        <taxon>Peronosporaceae</taxon>
        <taxon>Phytophthora</taxon>
    </lineage>
</organism>
<evidence type="ECO:0000256" key="1">
    <source>
        <dbReference type="SAM" id="MobiDB-lite"/>
    </source>
</evidence>
<feature type="region of interest" description="Disordered" evidence="1">
    <location>
        <begin position="191"/>
        <end position="222"/>
    </location>
</feature>
<feature type="domain" description="C2" evidence="2">
    <location>
        <begin position="1"/>
        <end position="101"/>
    </location>
</feature>
<dbReference type="Proteomes" id="UP001632037">
    <property type="component" value="Unassembled WGS sequence"/>
</dbReference>
<sequence length="258" mass="29068">MERYLKVRVYGARDLRDFHSYSRPHPYCKVSVSGEKFKTCSSGHGHSPNWDEEFVFREVDPQDDEIHIKVMDKSSSHKKFIGECRLPVSLFVNGNPVDQWYPINYDSEPVGEIYLRVHLKVKSEMQPVTVVAPATVVAPVYPPPPQPYYQQPTQAYGYPSQPPPPQAYGYQQPPPVAYAAGPPVMVVEERRQYSPDCSPRAYDRPRDYGSPRRYDDGYGRSEPREFSGAQMAMGVGAGVLGGVVLGEMADRVFGDDDD</sequence>
<dbReference type="InterPro" id="IPR052981">
    <property type="entry name" value="Ingression_C2_domain"/>
</dbReference>
<proteinExistence type="predicted"/>
<dbReference type="AlphaFoldDB" id="A0ABD3F5W2"/>
<name>A0ABD3F5W2_9STRA</name>
<dbReference type="PANTHER" id="PTHR47052:SF3">
    <property type="entry name" value="INGRESSION PROTEIN 1"/>
    <property type="match status" value="1"/>
</dbReference>
<dbReference type="SUPFAM" id="SSF49562">
    <property type="entry name" value="C2 domain (Calcium/lipid-binding domain, CaLB)"/>
    <property type="match status" value="1"/>
</dbReference>
<accession>A0ABD3F5W2</accession>